<name>A0A1I3QTN9_9BACL</name>
<dbReference type="Pfam" id="PF08905">
    <property type="entry name" value="DUF1850"/>
    <property type="match status" value="1"/>
</dbReference>
<dbReference type="InterPro" id="IPR015001">
    <property type="entry name" value="DUF1850"/>
</dbReference>
<evidence type="ECO:0008006" key="3">
    <source>
        <dbReference type="Google" id="ProtNLM"/>
    </source>
</evidence>
<dbReference type="EMBL" id="FORT01000003">
    <property type="protein sequence ID" value="SFJ36869.1"/>
    <property type="molecule type" value="Genomic_DNA"/>
</dbReference>
<keyword evidence="2" id="KW-1185">Reference proteome</keyword>
<sequence>MFMSFQKGRTGFRLFSLLLLLAAVTLFCFIPVIPSLVIRDTLSHELMWSRCITADTSFGIRWTHSIHRSLIEEQYRIQSGQIVLSEMSFHDYGIGMENELSPGEELVISDGVFRIRHMNRIFPALHLFIGQVRANHTLLFAGQEIPLGTIDRPGSAITIQTETRSIFSMIGGY</sequence>
<protein>
    <recommendedName>
        <fullName evidence="3">DUF1850 domain-containing protein</fullName>
    </recommendedName>
</protein>
<evidence type="ECO:0000313" key="1">
    <source>
        <dbReference type="EMBL" id="SFJ36869.1"/>
    </source>
</evidence>
<organism evidence="1 2">
    <name type="scientific">Brevibacillus centrosporus</name>
    <dbReference type="NCBI Taxonomy" id="54910"/>
    <lineage>
        <taxon>Bacteria</taxon>
        <taxon>Bacillati</taxon>
        <taxon>Bacillota</taxon>
        <taxon>Bacilli</taxon>
        <taxon>Bacillales</taxon>
        <taxon>Paenibacillaceae</taxon>
        <taxon>Brevibacillus</taxon>
    </lineage>
</organism>
<dbReference type="AlphaFoldDB" id="A0A1I3QTN9"/>
<dbReference type="Proteomes" id="UP000198915">
    <property type="component" value="Unassembled WGS sequence"/>
</dbReference>
<proteinExistence type="predicted"/>
<accession>A0A1I3QTN9</accession>
<evidence type="ECO:0000313" key="2">
    <source>
        <dbReference type="Proteomes" id="UP000198915"/>
    </source>
</evidence>
<reference evidence="2" key="1">
    <citation type="submission" date="2016-10" db="EMBL/GenBank/DDBJ databases">
        <authorList>
            <person name="Varghese N."/>
            <person name="Submissions S."/>
        </authorList>
    </citation>
    <scope>NUCLEOTIDE SEQUENCE [LARGE SCALE GENOMIC DNA]</scope>
    <source>
        <strain evidence="2">OK042</strain>
    </source>
</reference>
<dbReference type="STRING" id="1884381.SAMN05518846_103145"/>
<dbReference type="RefSeq" id="WP_092267107.1">
    <property type="nucleotide sequence ID" value="NZ_FORT01000003.1"/>
</dbReference>
<gene>
    <name evidence="1" type="ORF">SAMN05518846_103145</name>
</gene>